<accession>A0ABR0X332</accession>
<dbReference type="Proteomes" id="UP001318860">
    <property type="component" value="Unassembled WGS sequence"/>
</dbReference>
<keyword evidence="7" id="KW-1185">Reference proteome</keyword>
<organism evidence="6 7">
    <name type="scientific">Rehmannia glutinosa</name>
    <name type="common">Chinese foxglove</name>
    <dbReference type="NCBI Taxonomy" id="99300"/>
    <lineage>
        <taxon>Eukaryota</taxon>
        <taxon>Viridiplantae</taxon>
        <taxon>Streptophyta</taxon>
        <taxon>Embryophyta</taxon>
        <taxon>Tracheophyta</taxon>
        <taxon>Spermatophyta</taxon>
        <taxon>Magnoliopsida</taxon>
        <taxon>eudicotyledons</taxon>
        <taxon>Gunneridae</taxon>
        <taxon>Pentapetalae</taxon>
        <taxon>asterids</taxon>
        <taxon>lamiids</taxon>
        <taxon>Lamiales</taxon>
        <taxon>Orobanchaceae</taxon>
        <taxon>Rehmannieae</taxon>
        <taxon>Rehmannia</taxon>
    </lineage>
</organism>
<reference evidence="6 7" key="1">
    <citation type="journal article" date="2021" name="Comput. Struct. Biotechnol. J.">
        <title>De novo genome assembly of the potent medicinal plant Rehmannia glutinosa using nanopore technology.</title>
        <authorList>
            <person name="Ma L."/>
            <person name="Dong C."/>
            <person name="Song C."/>
            <person name="Wang X."/>
            <person name="Zheng X."/>
            <person name="Niu Y."/>
            <person name="Chen S."/>
            <person name="Feng W."/>
        </authorList>
    </citation>
    <scope>NUCLEOTIDE SEQUENCE [LARGE SCALE GENOMIC DNA]</scope>
    <source>
        <strain evidence="6">DH-2019</strain>
    </source>
</reference>
<evidence type="ECO:0000313" key="7">
    <source>
        <dbReference type="Proteomes" id="UP001318860"/>
    </source>
</evidence>
<evidence type="ECO:0000256" key="5">
    <source>
        <dbReference type="SAM" id="Phobius"/>
    </source>
</evidence>
<dbReference type="PANTHER" id="PTHR10250">
    <property type="entry name" value="MICROSOMAL GLUTATHIONE S-TRANSFERASE"/>
    <property type="match status" value="1"/>
</dbReference>
<gene>
    <name evidence="6" type="ORF">DH2020_013717</name>
</gene>
<feature type="transmembrane region" description="Helical" evidence="5">
    <location>
        <begin position="12"/>
        <end position="30"/>
    </location>
</feature>
<dbReference type="SUPFAM" id="SSF161084">
    <property type="entry name" value="MAPEG domain-like"/>
    <property type="match status" value="1"/>
</dbReference>
<dbReference type="EMBL" id="JABTTQ020000006">
    <property type="protein sequence ID" value="KAK6154078.1"/>
    <property type="molecule type" value="Genomic_DNA"/>
</dbReference>
<feature type="transmembrane region" description="Helical" evidence="5">
    <location>
        <begin position="120"/>
        <end position="136"/>
    </location>
</feature>
<evidence type="ECO:0000256" key="4">
    <source>
        <dbReference type="ARBA" id="ARBA00023136"/>
    </source>
</evidence>
<dbReference type="InterPro" id="IPR023352">
    <property type="entry name" value="MAPEG-like_dom_sf"/>
</dbReference>
<dbReference type="Pfam" id="PF01124">
    <property type="entry name" value="MAPEG"/>
    <property type="match status" value="1"/>
</dbReference>
<evidence type="ECO:0000256" key="2">
    <source>
        <dbReference type="ARBA" id="ARBA00022692"/>
    </source>
</evidence>
<feature type="transmembrane region" description="Helical" evidence="5">
    <location>
        <begin position="76"/>
        <end position="100"/>
    </location>
</feature>
<evidence type="ECO:0000313" key="6">
    <source>
        <dbReference type="EMBL" id="KAK6154078.1"/>
    </source>
</evidence>
<comment type="subcellular location">
    <subcellularLocation>
        <location evidence="1">Membrane</location>
        <topology evidence="1">Multi-pass membrane protein</topology>
    </subcellularLocation>
</comment>
<protein>
    <recommendedName>
        <fullName evidence="8">Microsomal glutathione S-transferase 3</fullName>
    </recommendedName>
</protein>
<keyword evidence="3 5" id="KW-1133">Transmembrane helix</keyword>
<dbReference type="InterPro" id="IPR001129">
    <property type="entry name" value="Membr-assoc_MAPEG"/>
</dbReference>
<name>A0ABR0X332_REHGL</name>
<keyword evidence="4 5" id="KW-0472">Membrane</keyword>
<dbReference type="PANTHER" id="PTHR10250:SF22">
    <property type="entry name" value="MICROSOMAL GLUTATHIONE S-TRANSFERASE"/>
    <property type="match status" value="1"/>
</dbReference>
<evidence type="ECO:0000256" key="3">
    <source>
        <dbReference type="ARBA" id="ARBA00022989"/>
    </source>
</evidence>
<proteinExistence type="predicted"/>
<comment type="caution">
    <text evidence="6">The sequence shown here is derived from an EMBL/GenBank/DDBJ whole genome shotgun (WGS) entry which is preliminary data.</text>
</comment>
<evidence type="ECO:0008006" key="8">
    <source>
        <dbReference type="Google" id="ProtNLM"/>
    </source>
</evidence>
<keyword evidence="2 5" id="KW-0812">Transmembrane</keyword>
<dbReference type="Gene3D" id="1.20.120.550">
    <property type="entry name" value="Membrane associated eicosanoid/glutathione metabolism-like domain"/>
    <property type="match status" value="1"/>
</dbReference>
<sequence length="195" mass="22412">MGGLDLVAKEYGYVVLVLVFYCFLNFWMSFQVGRARKKYNVPYPTMYAIEADNKDAKIFNCVQRGHQNSLEMMPMFFMFMILGGIRHPLICASLGVVYSVARFFYFKGYATGDPQKRLSIGKYAFLATFGLMICTISCGMDKFYFLIGALTAVDFVLYVLYAKWYKRINFEESDGDIAEVKDSEEKEEYHVVNGV</sequence>
<dbReference type="InterPro" id="IPR050997">
    <property type="entry name" value="MAPEG"/>
</dbReference>
<feature type="transmembrane region" description="Helical" evidence="5">
    <location>
        <begin position="143"/>
        <end position="161"/>
    </location>
</feature>
<evidence type="ECO:0000256" key="1">
    <source>
        <dbReference type="ARBA" id="ARBA00004141"/>
    </source>
</evidence>